<organism evidence="4 5">
    <name type="scientific">Candidatus Allocopromorpha excrementipullorum</name>
    <dbReference type="NCBI Taxonomy" id="2840743"/>
    <lineage>
        <taxon>Bacteria</taxon>
        <taxon>Bacillati</taxon>
        <taxon>Bacillota</taxon>
        <taxon>Clostridia</taxon>
        <taxon>Eubacteriales</taxon>
        <taxon>Eubacteriaceae</taxon>
        <taxon>Eubacteriaceae incertae sedis</taxon>
        <taxon>Candidatus Allocopromorpha</taxon>
    </lineage>
</organism>
<dbReference type="SMART" id="SM00382">
    <property type="entry name" value="AAA"/>
    <property type="match status" value="1"/>
</dbReference>
<keyword evidence="1" id="KW-0547">Nucleotide-binding</keyword>
<dbReference type="NCBIfam" id="TIGR02858">
    <property type="entry name" value="spore_III_AA"/>
    <property type="match status" value="1"/>
</dbReference>
<dbReference type="Gene3D" id="3.40.50.300">
    <property type="entry name" value="P-loop containing nucleotide triphosphate hydrolases"/>
    <property type="match status" value="1"/>
</dbReference>
<dbReference type="InterPro" id="IPR045735">
    <property type="entry name" value="Spore_III_AA_AAA+_ATPase"/>
</dbReference>
<gene>
    <name evidence="4" type="primary">spoIIIAA</name>
    <name evidence="4" type="ORF">IAD25_05895</name>
</gene>
<reference evidence="4" key="1">
    <citation type="submission" date="2020-10" db="EMBL/GenBank/DDBJ databases">
        <authorList>
            <person name="Gilroy R."/>
        </authorList>
    </citation>
    <scope>NUCLEOTIDE SEQUENCE</scope>
    <source>
        <strain evidence="4">ChiSjej4B22-8349</strain>
    </source>
</reference>
<dbReference type="GO" id="GO:0005524">
    <property type="term" value="F:ATP binding"/>
    <property type="evidence" value="ECO:0007669"/>
    <property type="project" value="UniProtKB-KW"/>
</dbReference>
<protein>
    <submittedName>
        <fullName evidence="4">Stage III sporulation protein AA</fullName>
    </submittedName>
</protein>
<dbReference type="InterPro" id="IPR027417">
    <property type="entry name" value="P-loop_NTPase"/>
</dbReference>
<evidence type="ECO:0000256" key="1">
    <source>
        <dbReference type="ARBA" id="ARBA00022741"/>
    </source>
</evidence>
<reference evidence="4" key="2">
    <citation type="journal article" date="2021" name="PeerJ">
        <title>Extensive microbial diversity within the chicken gut microbiome revealed by metagenomics and culture.</title>
        <authorList>
            <person name="Gilroy R."/>
            <person name="Ravi A."/>
            <person name="Getino M."/>
            <person name="Pursley I."/>
            <person name="Horton D.L."/>
            <person name="Alikhan N.F."/>
            <person name="Baker D."/>
            <person name="Gharbi K."/>
            <person name="Hall N."/>
            <person name="Watson M."/>
            <person name="Adriaenssens E.M."/>
            <person name="Foster-Nyarko E."/>
            <person name="Jarju S."/>
            <person name="Secka A."/>
            <person name="Antonio M."/>
            <person name="Oren A."/>
            <person name="Chaudhuri R.R."/>
            <person name="La Ragione R."/>
            <person name="Hildebrand F."/>
            <person name="Pallen M.J."/>
        </authorList>
    </citation>
    <scope>NUCLEOTIDE SEQUENCE</scope>
    <source>
        <strain evidence="4">ChiSjej4B22-8349</strain>
    </source>
</reference>
<accession>A0A9D1N7B9</accession>
<dbReference type="SUPFAM" id="SSF52540">
    <property type="entry name" value="P-loop containing nucleoside triphosphate hydrolases"/>
    <property type="match status" value="1"/>
</dbReference>
<comment type="caution">
    <text evidence="4">The sequence shown here is derived from an EMBL/GenBank/DDBJ whole genome shotgun (WGS) entry which is preliminary data.</text>
</comment>
<dbReference type="InterPro" id="IPR003593">
    <property type="entry name" value="AAA+_ATPase"/>
</dbReference>
<sequence>MDRNTEKIFRRLPVSIKERVDELPEIIRDDFEEIRIRVFSDTLIISGGREISLHDGRSVTPEVLDETLNRLLDYSYYAYEEELSKGYITIEGGHRVGICGRVTLKEGKVYLIKDVSSLNIRRSRQIIGASENVIGAVWDEKTNTIRNTLIISPPKCGKTTILRDLARSLSHKGFRVGICDERSEIAGCHNGEPSYDLGGRTDILDGCPKAEGILMLIRSMSPDVIMTDEIGKREDVSAVEAALCAGVKTITTIHGNSYEDVASSSVGELVRNHVFETLIFLSAQPVTGTVKRVMKLSGIGKDV</sequence>
<dbReference type="EMBL" id="DVOB01000127">
    <property type="protein sequence ID" value="HIU96230.1"/>
    <property type="molecule type" value="Genomic_DNA"/>
</dbReference>
<dbReference type="AlphaFoldDB" id="A0A9D1N7B9"/>
<evidence type="ECO:0000313" key="4">
    <source>
        <dbReference type="EMBL" id="HIU96230.1"/>
    </source>
</evidence>
<proteinExistence type="predicted"/>
<dbReference type="InterPro" id="IPR014217">
    <property type="entry name" value="Spore_III_AA"/>
</dbReference>
<name>A0A9D1N7B9_9FIRM</name>
<dbReference type="PANTHER" id="PTHR20953">
    <property type="entry name" value="KINASE-RELATED"/>
    <property type="match status" value="1"/>
</dbReference>
<keyword evidence="2" id="KW-0067">ATP-binding</keyword>
<dbReference type="PANTHER" id="PTHR20953:SF3">
    <property type="entry name" value="P-LOOP CONTAINING NUCLEOSIDE TRIPHOSPHATE HYDROLASES SUPERFAMILY PROTEIN"/>
    <property type="match status" value="1"/>
</dbReference>
<evidence type="ECO:0000259" key="3">
    <source>
        <dbReference type="SMART" id="SM00382"/>
    </source>
</evidence>
<evidence type="ECO:0000313" key="5">
    <source>
        <dbReference type="Proteomes" id="UP000824130"/>
    </source>
</evidence>
<dbReference type="Proteomes" id="UP000824130">
    <property type="component" value="Unassembled WGS sequence"/>
</dbReference>
<evidence type="ECO:0000256" key="2">
    <source>
        <dbReference type="ARBA" id="ARBA00022840"/>
    </source>
</evidence>
<feature type="domain" description="AAA+ ATPase" evidence="3">
    <location>
        <begin position="144"/>
        <end position="280"/>
    </location>
</feature>
<dbReference type="Pfam" id="PF19568">
    <property type="entry name" value="Spore_III_AA"/>
    <property type="match status" value="1"/>
</dbReference>